<evidence type="ECO:0000256" key="1">
    <source>
        <dbReference type="ARBA" id="ARBA00004123"/>
    </source>
</evidence>
<keyword evidence="9" id="KW-0677">Repeat</keyword>
<dbReference type="GO" id="GO:0005737">
    <property type="term" value="C:cytoplasm"/>
    <property type="evidence" value="ECO:0007669"/>
    <property type="project" value="UniProtKB-SubCell"/>
</dbReference>
<feature type="repeat" description="WD" evidence="11">
    <location>
        <begin position="654"/>
        <end position="689"/>
    </location>
</feature>
<comment type="subcellular location">
    <subcellularLocation>
        <location evidence="2">Cytoplasm</location>
    </subcellularLocation>
    <subcellularLocation>
        <location evidence="1">Nucleus</location>
    </subcellularLocation>
</comment>
<keyword evidence="10" id="KW-0539">Nucleus</keyword>
<evidence type="ECO:0000256" key="4">
    <source>
        <dbReference type="ARBA" id="ARBA00005881"/>
    </source>
</evidence>
<keyword evidence="6" id="KW-0963">Cytoplasm</keyword>
<dbReference type="PANTHER" id="PTHR44111">
    <property type="entry name" value="ELONGATOR COMPLEX PROTEIN 2"/>
    <property type="match status" value="1"/>
</dbReference>
<comment type="pathway">
    <text evidence="3">tRNA modification; 5-methoxycarbonylmethyl-2-thiouridine-tRNA biosynthesis.</text>
</comment>
<comment type="similarity">
    <text evidence="4">Belongs to the WD repeat ELP2 family.</text>
</comment>
<dbReference type="InterPro" id="IPR015943">
    <property type="entry name" value="WD40/YVTN_repeat-like_dom_sf"/>
</dbReference>
<reference evidence="12" key="1">
    <citation type="submission" date="2017-05" db="UniProtKB">
        <authorList>
            <consortium name="EnsemblMetazoa"/>
        </authorList>
    </citation>
    <scope>IDENTIFICATION</scope>
</reference>
<dbReference type="InterPro" id="IPR001680">
    <property type="entry name" value="WD40_rpt"/>
</dbReference>
<dbReference type="InterPro" id="IPR037289">
    <property type="entry name" value="Elp2"/>
</dbReference>
<evidence type="ECO:0000256" key="7">
    <source>
        <dbReference type="ARBA" id="ARBA00022574"/>
    </source>
</evidence>
<evidence type="ECO:0000256" key="6">
    <source>
        <dbReference type="ARBA" id="ARBA00022490"/>
    </source>
</evidence>
<sequence>MKHVFNVNGIESSPNILRILQTRGIKMAISLEYCSVSCNRTPHAINWEPSGDRLAFATDKSIAIAETIQGGTLYVKHTLHGHNEKVNCVRWVAGRGGRVDTITRELISGSVDKTIRVWRESNNEFECIDVLTSHTDAVTCLTVDRTHKGVWVFSTGSDSNVMVWLRSRDEDKFSLCQTISFGRGFVFSLDSYQLPGASTNLLLACGGDDGKISCFAQENDKFIKVITLSGHTDWIRDVSITEDASDVLIASSSQDTYIRLWRLKEEDHETQSGNGEKLSLKGNKFKIHMDSSCKSSTDGNTTSTESSSGRVGCYSVTLEAVLCGHDDWVYSCRWSPAAYPSEPLSLLSASMDKTMILWRVCPDSGVWLEQVRLGDVGGNSLGLYGGIFGKGSDTVLAHGYQGSLHLWRRVQSRDGGTTELWQPLASPSGHFGSVEDCCWDPEGRYLLSVGSDQSTRLHAPWRRGRREDKDEVSSWHELARPQIHGYDMTCITSLSPLLIATGADEKVLRVFAAPRNFIDNLSRVSGVTVKDSGTRVGGDVPLGASIPALGLSNKAVFTTASYDKNETDLASAKNSFSSEVPVFSDIELSGPPIEEHLLQNTLWPETQKLYGHSYELYSIASNGRYIASACKASQAEYASIRIWDSLSWMQVALLTKHSLTVTQLSFSHSGNRLLAVSRDRLWSLWQFDTLSDGGATSDERLSVNCVSVMDKNTKAHTRIIWSCSWSHDDVCFATASRDRKV</sequence>
<dbReference type="Pfam" id="PF00400">
    <property type="entry name" value="WD40"/>
    <property type="match status" value="7"/>
</dbReference>
<dbReference type="OrthoDB" id="27911at2759"/>
<dbReference type="InParanoid" id="A0A1X7VQ45"/>
<name>A0A1X7VQ45_AMPQE</name>
<dbReference type="AlphaFoldDB" id="A0A1X7VQ45"/>
<dbReference type="Gene3D" id="2.130.10.10">
    <property type="entry name" value="YVTN repeat-like/Quinoprotein amine dehydrogenase"/>
    <property type="match status" value="4"/>
</dbReference>
<organism evidence="12">
    <name type="scientific">Amphimedon queenslandica</name>
    <name type="common">Sponge</name>
    <dbReference type="NCBI Taxonomy" id="400682"/>
    <lineage>
        <taxon>Eukaryota</taxon>
        <taxon>Metazoa</taxon>
        <taxon>Porifera</taxon>
        <taxon>Demospongiae</taxon>
        <taxon>Heteroscleromorpha</taxon>
        <taxon>Haplosclerida</taxon>
        <taxon>Niphatidae</taxon>
        <taxon>Amphimedon</taxon>
    </lineage>
</organism>
<dbReference type="eggNOG" id="KOG1063">
    <property type="taxonomic scope" value="Eukaryota"/>
</dbReference>
<evidence type="ECO:0000256" key="2">
    <source>
        <dbReference type="ARBA" id="ARBA00004496"/>
    </source>
</evidence>
<feature type="repeat" description="WD" evidence="11">
    <location>
        <begin position="131"/>
        <end position="164"/>
    </location>
</feature>
<feature type="repeat" description="WD" evidence="11">
    <location>
        <begin position="228"/>
        <end position="271"/>
    </location>
</feature>
<evidence type="ECO:0000256" key="3">
    <source>
        <dbReference type="ARBA" id="ARBA00005043"/>
    </source>
</evidence>
<evidence type="ECO:0000256" key="9">
    <source>
        <dbReference type="ARBA" id="ARBA00022737"/>
    </source>
</evidence>
<dbReference type="STRING" id="400682.A0A1X7VQ45"/>
<dbReference type="GO" id="GO:0005634">
    <property type="term" value="C:nucleus"/>
    <property type="evidence" value="ECO:0007669"/>
    <property type="project" value="UniProtKB-SubCell"/>
</dbReference>
<keyword evidence="7 11" id="KW-0853">WD repeat</keyword>
<evidence type="ECO:0000256" key="8">
    <source>
        <dbReference type="ARBA" id="ARBA00022694"/>
    </source>
</evidence>
<evidence type="ECO:0000313" key="12">
    <source>
        <dbReference type="EnsemblMetazoa" id="Aqu2.1.42207_001"/>
    </source>
</evidence>
<dbReference type="SUPFAM" id="SSF50978">
    <property type="entry name" value="WD40 repeat-like"/>
    <property type="match status" value="2"/>
</dbReference>
<evidence type="ECO:0000256" key="5">
    <source>
        <dbReference type="ARBA" id="ARBA00020267"/>
    </source>
</evidence>
<dbReference type="GO" id="GO:0033588">
    <property type="term" value="C:elongator holoenzyme complex"/>
    <property type="evidence" value="ECO:0007669"/>
    <property type="project" value="InterPro"/>
</dbReference>
<evidence type="ECO:0000256" key="11">
    <source>
        <dbReference type="PROSITE-ProRule" id="PRU00221"/>
    </source>
</evidence>
<dbReference type="PROSITE" id="PS50294">
    <property type="entry name" value="WD_REPEATS_REGION"/>
    <property type="match status" value="1"/>
</dbReference>
<feature type="repeat" description="WD" evidence="11">
    <location>
        <begin position="79"/>
        <end position="118"/>
    </location>
</feature>
<protein>
    <recommendedName>
        <fullName evidence="5">Elongator complex protein 2</fullName>
    </recommendedName>
</protein>
<dbReference type="SMART" id="SM00320">
    <property type="entry name" value="WD40"/>
    <property type="match status" value="10"/>
</dbReference>
<dbReference type="PANTHER" id="PTHR44111:SF1">
    <property type="entry name" value="ELONGATOR COMPLEX PROTEIN 2"/>
    <property type="match status" value="1"/>
</dbReference>
<keyword evidence="8" id="KW-0819">tRNA processing</keyword>
<evidence type="ECO:0000256" key="10">
    <source>
        <dbReference type="ARBA" id="ARBA00023242"/>
    </source>
</evidence>
<accession>A0A1X7VQ45</accession>
<dbReference type="PROSITE" id="PS50082">
    <property type="entry name" value="WD_REPEATS_2"/>
    <property type="match status" value="4"/>
</dbReference>
<dbReference type="UniPathway" id="UPA00988"/>
<dbReference type="InterPro" id="IPR036322">
    <property type="entry name" value="WD40_repeat_dom_sf"/>
</dbReference>
<proteinExistence type="inferred from homology"/>
<dbReference type="GO" id="GO:0002098">
    <property type="term" value="P:tRNA wobble uridine modification"/>
    <property type="evidence" value="ECO:0007669"/>
    <property type="project" value="InterPro"/>
</dbReference>
<dbReference type="EnsemblMetazoa" id="Aqu2.1.42207_001">
    <property type="protein sequence ID" value="Aqu2.1.42207_001"/>
    <property type="gene ID" value="Aqu2.1.42207"/>
</dbReference>
<dbReference type="FunFam" id="2.130.10.10:FF:000400">
    <property type="entry name" value="Elongator acetyltransferase complex subunit 2"/>
    <property type="match status" value="1"/>
</dbReference>